<keyword evidence="10" id="KW-1185">Reference proteome</keyword>
<dbReference type="EMBL" id="HF920633">
    <property type="protein sequence ID" value="CCV01722.1"/>
    <property type="molecule type" value="Genomic_DNA"/>
</dbReference>
<dbReference type="GO" id="GO:0004722">
    <property type="term" value="F:protein serine/threonine phosphatase activity"/>
    <property type="evidence" value="ECO:0007669"/>
    <property type="project" value="UniProtKB-EC"/>
</dbReference>
<dbReference type="InterPro" id="IPR000387">
    <property type="entry name" value="Tyr_Pase_dom"/>
</dbReference>
<dbReference type="PRINTS" id="PR01908">
    <property type="entry name" value="ADSPHPHTASE"/>
</dbReference>
<accession>S6DCY1</accession>
<gene>
    <name evidence="9" type="primary">045R</name>
    <name evidence="9" type="ORF">IIV22_045R</name>
</gene>
<dbReference type="InterPro" id="IPR016130">
    <property type="entry name" value="Tyr_Pase_AS"/>
</dbReference>
<dbReference type="PANTHER" id="PTHR45682:SF19">
    <property type="entry name" value="DUAL SPECIFICITY PROTEIN PHOSPHATASE 3-LIKE ISOFORM X2"/>
    <property type="match status" value="1"/>
</dbReference>
<evidence type="ECO:0000313" key="10">
    <source>
        <dbReference type="Proteomes" id="UP000154968"/>
    </source>
</evidence>
<name>S6DCY1_9VIRU</name>
<feature type="domain" description="Tyrosine specific protein phosphatases" evidence="8">
    <location>
        <begin position="74"/>
        <end position="135"/>
    </location>
</feature>
<evidence type="ECO:0000313" key="9">
    <source>
        <dbReference type="EMBL" id="CCV01722.1"/>
    </source>
</evidence>
<proteinExistence type="inferred from homology"/>
<keyword evidence="4" id="KW-0904">Protein phosphatase</keyword>
<dbReference type="InterPro" id="IPR029021">
    <property type="entry name" value="Prot-tyrosine_phosphatase-like"/>
</dbReference>
<dbReference type="SMART" id="SM00195">
    <property type="entry name" value="DSPc"/>
    <property type="match status" value="1"/>
</dbReference>
<dbReference type="SUPFAM" id="SSF52799">
    <property type="entry name" value="(Phosphotyrosine protein) phosphatases II"/>
    <property type="match status" value="1"/>
</dbReference>
<dbReference type="KEGG" id="vg:16414384"/>
<evidence type="ECO:0000256" key="1">
    <source>
        <dbReference type="ARBA" id="ARBA00008601"/>
    </source>
</evidence>
<evidence type="ECO:0000259" key="7">
    <source>
        <dbReference type="PROSITE" id="PS50054"/>
    </source>
</evidence>
<dbReference type="InterPro" id="IPR020422">
    <property type="entry name" value="TYR_PHOSPHATASE_DUAL_dom"/>
</dbReference>
<reference evidence="9 10" key="1">
    <citation type="journal article" date="2013" name="J. Gen. Virol.">
        <title>Complete genome sequence of invertebrate iridescent virus 22 isolated from a blackfly larva.</title>
        <authorList>
            <person name="Piegu B."/>
            <person name="Guizard S."/>
            <person name="Spears T."/>
            <person name="Cruaud C."/>
            <person name="Couloux A."/>
            <person name="Bideshi D.K."/>
            <person name="Federici B.A."/>
            <person name="Bigot Y."/>
        </authorList>
    </citation>
    <scope>NUCLEOTIDE SEQUENCE [LARGE SCALE GENOMIC DNA]</scope>
</reference>
<comment type="catalytic activity">
    <reaction evidence="6">
        <text>O-phospho-L-threonyl-[protein] + H2O = L-threonyl-[protein] + phosphate</text>
        <dbReference type="Rhea" id="RHEA:47004"/>
        <dbReference type="Rhea" id="RHEA-COMP:11060"/>
        <dbReference type="Rhea" id="RHEA-COMP:11605"/>
        <dbReference type="ChEBI" id="CHEBI:15377"/>
        <dbReference type="ChEBI" id="CHEBI:30013"/>
        <dbReference type="ChEBI" id="CHEBI:43474"/>
        <dbReference type="ChEBI" id="CHEBI:61977"/>
        <dbReference type="EC" id="3.1.3.16"/>
    </reaction>
</comment>
<feature type="domain" description="Tyrosine-protein phosphatase" evidence="7">
    <location>
        <begin position="11"/>
        <end position="157"/>
    </location>
</feature>
<dbReference type="PROSITE" id="PS50054">
    <property type="entry name" value="TYR_PHOSPHATASE_DUAL"/>
    <property type="match status" value="1"/>
</dbReference>
<dbReference type="PANTHER" id="PTHR45682">
    <property type="entry name" value="AGAP008228-PA"/>
    <property type="match status" value="1"/>
</dbReference>
<dbReference type="Gene3D" id="3.90.190.10">
    <property type="entry name" value="Protein tyrosine phosphatase superfamily"/>
    <property type="match status" value="1"/>
</dbReference>
<comment type="similarity">
    <text evidence="1">Belongs to the protein-tyrosine phosphatase family. Non-receptor class dual specificity subfamily.</text>
</comment>
<evidence type="ECO:0000256" key="5">
    <source>
        <dbReference type="ARBA" id="ARBA00047761"/>
    </source>
</evidence>
<dbReference type="PROSITE" id="PS00383">
    <property type="entry name" value="TYR_PHOSPHATASE_1"/>
    <property type="match status" value="1"/>
</dbReference>
<keyword evidence="3" id="KW-0378">Hydrolase</keyword>
<organism evidence="9 10">
    <name type="scientific">Invertebrate iridescent virus 22</name>
    <dbReference type="NCBI Taxonomy" id="345198"/>
    <lineage>
        <taxon>Viruses</taxon>
        <taxon>Varidnaviria</taxon>
        <taxon>Bamfordvirae</taxon>
        <taxon>Nucleocytoviricota</taxon>
        <taxon>Megaviricetes</taxon>
        <taxon>Pimascovirales</taxon>
        <taxon>Pimascovirales incertae sedis</taxon>
        <taxon>Iridoviridae</taxon>
        <taxon>Betairidovirinae</taxon>
        <taxon>Chloriridovirus</taxon>
        <taxon>Chloriridovirus simulium1</taxon>
    </lineage>
</organism>
<dbReference type="GO" id="GO:0033549">
    <property type="term" value="F:MAP kinase phosphatase activity"/>
    <property type="evidence" value="ECO:0007669"/>
    <property type="project" value="TreeGrafter"/>
</dbReference>
<dbReference type="GeneID" id="16414384"/>
<dbReference type="GO" id="GO:0008138">
    <property type="term" value="F:protein tyrosine/serine/threonine phosphatase activity"/>
    <property type="evidence" value="ECO:0007669"/>
    <property type="project" value="InterPro"/>
</dbReference>
<comment type="catalytic activity">
    <reaction evidence="5">
        <text>O-phospho-L-seryl-[protein] + H2O = L-seryl-[protein] + phosphate</text>
        <dbReference type="Rhea" id="RHEA:20629"/>
        <dbReference type="Rhea" id="RHEA-COMP:9863"/>
        <dbReference type="Rhea" id="RHEA-COMP:11604"/>
        <dbReference type="ChEBI" id="CHEBI:15377"/>
        <dbReference type="ChEBI" id="CHEBI:29999"/>
        <dbReference type="ChEBI" id="CHEBI:43474"/>
        <dbReference type="ChEBI" id="CHEBI:83421"/>
        <dbReference type="EC" id="3.1.3.16"/>
    </reaction>
</comment>
<dbReference type="Pfam" id="PF00782">
    <property type="entry name" value="DSPc"/>
    <property type="match status" value="1"/>
</dbReference>
<dbReference type="Proteomes" id="UP000154968">
    <property type="component" value="Segment"/>
</dbReference>
<dbReference type="InterPro" id="IPR020405">
    <property type="entry name" value="Atypical_DUSP_subfamA"/>
</dbReference>
<evidence type="ECO:0000259" key="8">
    <source>
        <dbReference type="PROSITE" id="PS50056"/>
    </source>
</evidence>
<dbReference type="EC" id="3.1.3.16" evidence="2"/>
<sequence>MYNIDSVCVVDGSKELGEIFISDGKCALDKNLLKDLKITHVINAAAGEIQTGPRYYQDLGLKYLGITAVDLPHTNFLLYFDRIADFIHSCLINRGKILVHCAMGISRSATCVIAYLIKYCNMDTTEAIKFLQQKRSIINPNNGFISQLQKYHSLQPQFKNFSHIKK</sequence>
<evidence type="ECO:0000256" key="6">
    <source>
        <dbReference type="ARBA" id="ARBA00048336"/>
    </source>
</evidence>
<evidence type="ECO:0000256" key="4">
    <source>
        <dbReference type="ARBA" id="ARBA00022912"/>
    </source>
</evidence>
<dbReference type="InterPro" id="IPR000340">
    <property type="entry name" value="Dual-sp_phosphatase_cat-dom"/>
</dbReference>
<dbReference type="PROSITE" id="PS50056">
    <property type="entry name" value="TYR_PHOSPHATASE_2"/>
    <property type="match status" value="1"/>
</dbReference>
<evidence type="ECO:0000256" key="3">
    <source>
        <dbReference type="ARBA" id="ARBA00022801"/>
    </source>
</evidence>
<protein>
    <recommendedName>
        <fullName evidence="2">protein-serine/threonine phosphatase</fullName>
        <ecNumber evidence="2">3.1.3.16</ecNumber>
    </recommendedName>
</protein>
<evidence type="ECO:0000256" key="2">
    <source>
        <dbReference type="ARBA" id="ARBA00013081"/>
    </source>
</evidence>
<dbReference type="RefSeq" id="YP_008357343.1">
    <property type="nucleotide sequence ID" value="NC_021901.1"/>
</dbReference>